<keyword evidence="5 8" id="KW-0812">Transmembrane</keyword>
<proteinExistence type="inferred from homology"/>
<feature type="transmembrane region" description="Helical" evidence="8">
    <location>
        <begin position="21"/>
        <end position="42"/>
    </location>
</feature>
<evidence type="ECO:0000259" key="9">
    <source>
        <dbReference type="PROSITE" id="PS50928"/>
    </source>
</evidence>
<comment type="subcellular location">
    <subcellularLocation>
        <location evidence="1">Cell inner membrane</location>
        <topology evidence="1">Multi-pass membrane protein</topology>
    </subcellularLocation>
    <subcellularLocation>
        <location evidence="8">Cell membrane</location>
        <topology evidence="8">Multi-pass membrane protein</topology>
    </subcellularLocation>
</comment>
<evidence type="ECO:0000256" key="5">
    <source>
        <dbReference type="ARBA" id="ARBA00022692"/>
    </source>
</evidence>
<dbReference type="SUPFAM" id="SSF161098">
    <property type="entry name" value="MetI-like"/>
    <property type="match status" value="1"/>
</dbReference>
<dbReference type="InterPro" id="IPR000515">
    <property type="entry name" value="MetI-like"/>
</dbReference>
<dbReference type="PANTHER" id="PTHR43357:SF4">
    <property type="entry name" value="INNER MEMBRANE ABC TRANSPORTER PERMEASE PROTEIN YDCV"/>
    <property type="match status" value="1"/>
</dbReference>
<feature type="transmembrane region" description="Helical" evidence="8">
    <location>
        <begin position="84"/>
        <end position="106"/>
    </location>
</feature>
<keyword evidence="4" id="KW-0997">Cell inner membrane</keyword>
<accession>A0ABU1D850</accession>
<feature type="transmembrane region" description="Helical" evidence="8">
    <location>
        <begin position="248"/>
        <end position="268"/>
    </location>
</feature>
<dbReference type="RefSeq" id="WP_347287320.1">
    <property type="nucleotide sequence ID" value="NZ_JAUZQE010000029.1"/>
</dbReference>
<evidence type="ECO:0000256" key="2">
    <source>
        <dbReference type="ARBA" id="ARBA00022448"/>
    </source>
</evidence>
<evidence type="ECO:0000313" key="11">
    <source>
        <dbReference type="Proteomes" id="UP001232156"/>
    </source>
</evidence>
<comment type="similarity">
    <text evidence="8">Belongs to the binding-protein-dependent transport system permease family.</text>
</comment>
<evidence type="ECO:0000256" key="7">
    <source>
        <dbReference type="ARBA" id="ARBA00023136"/>
    </source>
</evidence>
<feature type="transmembrane region" description="Helical" evidence="8">
    <location>
        <begin position="118"/>
        <end position="139"/>
    </location>
</feature>
<evidence type="ECO:0000313" key="10">
    <source>
        <dbReference type="EMBL" id="MDR4126580.1"/>
    </source>
</evidence>
<evidence type="ECO:0000256" key="4">
    <source>
        <dbReference type="ARBA" id="ARBA00022519"/>
    </source>
</evidence>
<sequence length="287" mass="31406">MNERTIHYGPLQNAARMFVAVYSWAVLFFLILPILVIIPLSFNAEPFFTFTPGMLQLDPDAYSLRWYERIFTTGNWMLAIKNSFLIGIAATAIATVLGTVAAVGLASESMPWRRPITALLLSPMIVPLIIVAAGMFFFYTRFNLVATHVGLIIAHAALGVPFVILTVTATLSGFDQSLYRAGLSLGASPLRTFRDVVIPLIRPGVASGALFAFVTSFDEVVLVLFLAGPEQRTIPREMFAGLREQINPTILAVATLLILLSLALLFTLEMLRRRTERIRAGASAGTS</sequence>
<evidence type="ECO:0000256" key="3">
    <source>
        <dbReference type="ARBA" id="ARBA00022475"/>
    </source>
</evidence>
<dbReference type="PROSITE" id="PS50928">
    <property type="entry name" value="ABC_TM1"/>
    <property type="match status" value="1"/>
</dbReference>
<keyword evidence="7 8" id="KW-0472">Membrane</keyword>
<keyword evidence="3" id="KW-1003">Cell membrane</keyword>
<feature type="domain" description="ABC transmembrane type-1" evidence="9">
    <location>
        <begin position="80"/>
        <end position="268"/>
    </location>
</feature>
<protein>
    <submittedName>
        <fullName evidence="10">ABC transporter permease</fullName>
    </submittedName>
</protein>
<keyword evidence="11" id="KW-1185">Reference proteome</keyword>
<reference evidence="10 11" key="1">
    <citation type="submission" date="2023-08" db="EMBL/GenBank/DDBJ databases">
        <title>Alcaligenaceae gen. nov., a novel taxon isolated from the sludge of Yixing Pesticide Factory.</title>
        <authorList>
            <person name="Ruan L."/>
        </authorList>
    </citation>
    <scope>NUCLEOTIDE SEQUENCE [LARGE SCALE GENOMIC DNA]</scope>
    <source>
        <strain evidence="10 11">LG-2</strain>
    </source>
</reference>
<organism evidence="10 11">
    <name type="scientific">Yanghanlia caeni</name>
    <dbReference type="NCBI Taxonomy" id="3064283"/>
    <lineage>
        <taxon>Bacteria</taxon>
        <taxon>Pseudomonadati</taxon>
        <taxon>Pseudomonadota</taxon>
        <taxon>Betaproteobacteria</taxon>
        <taxon>Burkholderiales</taxon>
        <taxon>Alcaligenaceae</taxon>
        <taxon>Yanghanlia</taxon>
    </lineage>
</organism>
<keyword evidence="6 8" id="KW-1133">Transmembrane helix</keyword>
<dbReference type="Proteomes" id="UP001232156">
    <property type="component" value="Unassembled WGS sequence"/>
</dbReference>
<gene>
    <name evidence="10" type="ORF">Q8947_11375</name>
</gene>
<dbReference type="EMBL" id="JAUZQE010000029">
    <property type="protein sequence ID" value="MDR4126580.1"/>
    <property type="molecule type" value="Genomic_DNA"/>
</dbReference>
<dbReference type="InterPro" id="IPR035906">
    <property type="entry name" value="MetI-like_sf"/>
</dbReference>
<feature type="transmembrane region" description="Helical" evidence="8">
    <location>
        <begin position="151"/>
        <end position="174"/>
    </location>
</feature>
<comment type="caution">
    <text evidence="10">The sequence shown here is derived from an EMBL/GenBank/DDBJ whole genome shotgun (WGS) entry which is preliminary data.</text>
</comment>
<evidence type="ECO:0000256" key="6">
    <source>
        <dbReference type="ARBA" id="ARBA00022989"/>
    </source>
</evidence>
<feature type="transmembrane region" description="Helical" evidence="8">
    <location>
        <begin position="209"/>
        <end position="228"/>
    </location>
</feature>
<dbReference type="PANTHER" id="PTHR43357">
    <property type="entry name" value="INNER MEMBRANE ABC TRANSPORTER PERMEASE PROTEIN YDCV"/>
    <property type="match status" value="1"/>
</dbReference>
<evidence type="ECO:0000256" key="1">
    <source>
        <dbReference type="ARBA" id="ARBA00004429"/>
    </source>
</evidence>
<dbReference type="Gene3D" id="1.10.3720.10">
    <property type="entry name" value="MetI-like"/>
    <property type="match status" value="1"/>
</dbReference>
<name>A0ABU1D850_9BURK</name>
<dbReference type="Pfam" id="PF00528">
    <property type="entry name" value="BPD_transp_1"/>
    <property type="match status" value="1"/>
</dbReference>
<evidence type="ECO:0000256" key="8">
    <source>
        <dbReference type="RuleBase" id="RU363032"/>
    </source>
</evidence>
<keyword evidence="2 8" id="KW-0813">Transport</keyword>
<dbReference type="CDD" id="cd06261">
    <property type="entry name" value="TM_PBP2"/>
    <property type="match status" value="1"/>
</dbReference>